<dbReference type="InterPro" id="IPR013525">
    <property type="entry name" value="ABC2_TM"/>
</dbReference>
<evidence type="ECO:0000256" key="3">
    <source>
        <dbReference type="ARBA" id="ARBA00022692"/>
    </source>
</evidence>
<comment type="caution">
    <text evidence="8">The sequence shown here is derived from an EMBL/GenBank/DDBJ whole genome shotgun (WGS) entry which is preliminary data.</text>
</comment>
<keyword evidence="4 6" id="KW-1133">Transmembrane helix</keyword>
<dbReference type="EMBL" id="BSYA01000136">
    <property type="protein sequence ID" value="GMG34308.1"/>
    <property type="molecule type" value="Genomic_DNA"/>
</dbReference>
<reference evidence="8" key="1">
    <citation type="submission" date="2023-04" db="EMBL/GenBank/DDBJ databases">
        <title>Aspergillus oryzae NBRC 4228.</title>
        <authorList>
            <person name="Ichikawa N."/>
            <person name="Sato H."/>
            <person name="Tonouchi N."/>
        </authorList>
    </citation>
    <scope>NUCLEOTIDE SEQUENCE</scope>
    <source>
        <strain evidence="8">NBRC 4228</strain>
    </source>
</reference>
<dbReference type="GO" id="GO:0140359">
    <property type="term" value="F:ABC-type transporter activity"/>
    <property type="evidence" value="ECO:0007669"/>
    <property type="project" value="InterPro"/>
</dbReference>
<evidence type="ECO:0000256" key="1">
    <source>
        <dbReference type="ARBA" id="ARBA00004141"/>
    </source>
</evidence>
<dbReference type="InterPro" id="IPR050352">
    <property type="entry name" value="ABCG_transporters"/>
</dbReference>
<dbReference type="AlphaFoldDB" id="A0AAN5BV31"/>
<evidence type="ECO:0000256" key="2">
    <source>
        <dbReference type="ARBA" id="ARBA00022448"/>
    </source>
</evidence>
<sequence>MLQNIAIYPNERDVFYREEADHCYSAETFILQYTTLEVPFEILSSLIFGVLAAYADNLGRSATMFLITAYNCFCIVSCGESLGIMFCTLFSHVGFAVNVTSILLSIANILGGVMSLNVNEVLQGLNHLSPVKYAVANLAPYAMRDQEFVCTAAQRLADGSCPIQNGQQVLRLYNLDKNGAINVMALGVCTIIYRVVAYGLVKAMRWERK</sequence>
<feature type="transmembrane region" description="Helical" evidence="6">
    <location>
        <begin position="180"/>
        <end position="201"/>
    </location>
</feature>
<dbReference type="GO" id="GO:0016020">
    <property type="term" value="C:membrane"/>
    <property type="evidence" value="ECO:0007669"/>
    <property type="project" value="UniProtKB-SubCell"/>
</dbReference>
<proteinExistence type="predicted"/>
<keyword evidence="3 6" id="KW-0812">Transmembrane</keyword>
<keyword evidence="5 6" id="KW-0472">Membrane</keyword>
<evidence type="ECO:0000256" key="6">
    <source>
        <dbReference type="SAM" id="Phobius"/>
    </source>
</evidence>
<protein>
    <submittedName>
        <fullName evidence="8">Unnamed protein product</fullName>
    </submittedName>
</protein>
<dbReference type="PANTHER" id="PTHR48041">
    <property type="entry name" value="ABC TRANSPORTER G FAMILY MEMBER 28"/>
    <property type="match status" value="1"/>
</dbReference>
<evidence type="ECO:0000313" key="9">
    <source>
        <dbReference type="Proteomes" id="UP001165205"/>
    </source>
</evidence>
<dbReference type="Proteomes" id="UP001165205">
    <property type="component" value="Unassembled WGS sequence"/>
</dbReference>
<organism evidence="8 9">
    <name type="scientific">Aspergillus oryzae</name>
    <name type="common">Yellow koji mold</name>
    <dbReference type="NCBI Taxonomy" id="5062"/>
    <lineage>
        <taxon>Eukaryota</taxon>
        <taxon>Fungi</taxon>
        <taxon>Dikarya</taxon>
        <taxon>Ascomycota</taxon>
        <taxon>Pezizomycotina</taxon>
        <taxon>Eurotiomycetes</taxon>
        <taxon>Eurotiomycetidae</taxon>
        <taxon>Eurotiales</taxon>
        <taxon>Aspergillaceae</taxon>
        <taxon>Aspergillus</taxon>
        <taxon>Aspergillus subgen. Circumdati</taxon>
    </lineage>
</organism>
<accession>A0AAN5BV31</accession>
<feature type="domain" description="ABC-2 type transporter transmembrane" evidence="7">
    <location>
        <begin position="4"/>
        <end position="136"/>
    </location>
</feature>
<feature type="transmembrane region" description="Helical" evidence="6">
    <location>
        <begin position="67"/>
        <end position="88"/>
    </location>
</feature>
<evidence type="ECO:0000256" key="5">
    <source>
        <dbReference type="ARBA" id="ARBA00023136"/>
    </source>
</evidence>
<feature type="transmembrane region" description="Helical" evidence="6">
    <location>
        <begin position="38"/>
        <end position="55"/>
    </location>
</feature>
<gene>
    <name evidence="8" type="ORF">Aory04_000968200</name>
</gene>
<dbReference type="Pfam" id="PF01061">
    <property type="entry name" value="ABC2_membrane"/>
    <property type="match status" value="1"/>
</dbReference>
<dbReference type="PANTHER" id="PTHR48041:SF119">
    <property type="entry name" value="ROA1P"/>
    <property type="match status" value="1"/>
</dbReference>
<evidence type="ECO:0000259" key="7">
    <source>
        <dbReference type="Pfam" id="PF01061"/>
    </source>
</evidence>
<comment type="subcellular location">
    <subcellularLocation>
        <location evidence="1">Membrane</location>
        <topology evidence="1">Multi-pass membrane protein</topology>
    </subcellularLocation>
</comment>
<evidence type="ECO:0000313" key="8">
    <source>
        <dbReference type="EMBL" id="GMG34308.1"/>
    </source>
</evidence>
<keyword evidence="2" id="KW-0813">Transport</keyword>
<feature type="transmembrane region" description="Helical" evidence="6">
    <location>
        <begin position="95"/>
        <end position="116"/>
    </location>
</feature>
<name>A0AAN5BV31_ASPOZ</name>
<evidence type="ECO:0000256" key="4">
    <source>
        <dbReference type="ARBA" id="ARBA00022989"/>
    </source>
</evidence>